<dbReference type="PROSITE" id="PS00690">
    <property type="entry name" value="DEAH_ATP_HELICASE"/>
    <property type="match status" value="1"/>
</dbReference>
<dbReference type="GO" id="GO:0003724">
    <property type="term" value="F:RNA helicase activity"/>
    <property type="evidence" value="ECO:0007669"/>
    <property type="project" value="UniProtKB-EC"/>
</dbReference>
<dbReference type="InterPro" id="IPR002464">
    <property type="entry name" value="DNA/RNA_helicase_DEAH_CS"/>
</dbReference>
<comment type="catalytic activity">
    <reaction evidence="3">
        <text>ATP + H2O = ADP + phosphate + H(+)</text>
        <dbReference type="Rhea" id="RHEA:13065"/>
        <dbReference type="ChEBI" id="CHEBI:15377"/>
        <dbReference type="ChEBI" id="CHEBI:15378"/>
        <dbReference type="ChEBI" id="CHEBI:30616"/>
        <dbReference type="ChEBI" id="CHEBI:43474"/>
        <dbReference type="ChEBI" id="CHEBI:456216"/>
        <dbReference type="EC" id="3.6.4.13"/>
    </reaction>
</comment>
<dbReference type="STRING" id="765915.A0A1Y2H647"/>
<reference evidence="6 7" key="1">
    <citation type="submission" date="2016-07" db="EMBL/GenBank/DDBJ databases">
        <title>Pervasive Adenine N6-methylation of Active Genes in Fungi.</title>
        <authorList>
            <consortium name="DOE Joint Genome Institute"/>
            <person name="Mondo S.J."/>
            <person name="Dannebaum R.O."/>
            <person name="Kuo R.C."/>
            <person name="Labutti K."/>
            <person name="Haridas S."/>
            <person name="Kuo A."/>
            <person name="Salamov A."/>
            <person name="Ahrendt S.R."/>
            <person name="Lipzen A."/>
            <person name="Sullivan W."/>
            <person name="Andreopoulos W.B."/>
            <person name="Clum A."/>
            <person name="Lindquist E."/>
            <person name="Daum C."/>
            <person name="Ramamoorthy G.K."/>
            <person name="Gryganskyi A."/>
            <person name="Culley D."/>
            <person name="Magnuson J.K."/>
            <person name="James T.Y."/>
            <person name="O'Malley M.A."/>
            <person name="Stajich J.E."/>
            <person name="Spatafora J.W."/>
            <person name="Visel A."/>
            <person name="Grigoriev I.V."/>
        </authorList>
    </citation>
    <scope>NUCLEOTIDE SEQUENCE [LARGE SCALE GENOMIC DNA]</scope>
    <source>
        <strain evidence="6 7">PL171</strain>
    </source>
</reference>
<keyword evidence="7" id="KW-1185">Reference proteome</keyword>
<feature type="region of interest" description="Disordered" evidence="4">
    <location>
        <begin position="1"/>
        <end position="52"/>
    </location>
</feature>
<organism evidence="6 7">
    <name type="scientific">Catenaria anguillulae PL171</name>
    <dbReference type="NCBI Taxonomy" id="765915"/>
    <lineage>
        <taxon>Eukaryota</taxon>
        <taxon>Fungi</taxon>
        <taxon>Fungi incertae sedis</taxon>
        <taxon>Blastocladiomycota</taxon>
        <taxon>Blastocladiomycetes</taxon>
        <taxon>Blastocladiales</taxon>
        <taxon>Catenariaceae</taxon>
        <taxon>Catenaria</taxon>
    </lineage>
</organism>
<dbReference type="Proteomes" id="UP000193411">
    <property type="component" value="Unassembled WGS sequence"/>
</dbReference>
<dbReference type="Pfam" id="PF00270">
    <property type="entry name" value="DEAD"/>
    <property type="match status" value="1"/>
</dbReference>
<feature type="domain" description="Helicase ATP-binding" evidence="5">
    <location>
        <begin position="71"/>
        <end position="237"/>
    </location>
</feature>
<dbReference type="PROSITE" id="PS51192">
    <property type="entry name" value="HELICASE_ATP_BIND_1"/>
    <property type="match status" value="1"/>
</dbReference>
<dbReference type="GO" id="GO:0005524">
    <property type="term" value="F:ATP binding"/>
    <property type="evidence" value="ECO:0007669"/>
    <property type="project" value="InterPro"/>
</dbReference>
<sequence>MGANKKPKLAAGDDESGQARSTSASPTPSNSDRSNKHRSSAHATPAPTRRDHDIQAQRMSLPVAEYQADIQRAIRENQVVIIAGETGSGKSTQVPQFVLEDVIASGGTGQVFCTQPRRISATSIATRVASEWGDARVGDTIGYSVKLESKVSSKTRLVFCTTGILLRRLESDPTLQGISHVLVDEVHERSLDSDFLLVMLRRLTATRPDLRIVLMSATMNESQFSAYFDRCPVLSIPGRTFPVERMYLEDVVE</sequence>
<dbReference type="SMART" id="SM00487">
    <property type="entry name" value="DEXDc"/>
    <property type="match status" value="1"/>
</dbReference>
<evidence type="ECO:0000259" key="5">
    <source>
        <dbReference type="PROSITE" id="PS51192"/>
    </source>
</evidence>
<evidence type="ECO:0000313" key="7">
    <source>
        <dbReference type="Proteomes" id="UP000193411"/>
    </source>
</evidence>
<dbReference type="SUPFAM" id="SSF52540">
    <property type="entry name" value="P-loop containing nucleoside triphosphate hydrolases"/>
    <property type="match status" value="1"/>
</dbReference>
<dbReference type="GO" id="GO:0016787">
    <property type="term" value="F:hydrolase activity"/>
    <property type="evidence" value="ECO:0007669"/>
    <property type="project" value="UniProtKB-KW"/>
</dbReference>
<evidence type="ECO:0000256" key="1">
    <source>
        <dbReference type="ARBA" id="ARBA00012552"/>
    </source>
</evidence>
<dbReference type="Gene3D" id="3.40.50.300">
    <property type="entry name" value="P-loop containing nucleotide triphosphate hydrolases"/>
    <property type="match status" value="1"/>
</dbReference>
<dbReference type="FunFam" id="3.40.50.300:FF:000500">
    <property type="entry name" value="ATP-dependent RNA helicase DHX29"/>
    <property type="match status" value="1"/>
</dbReference>
<dbReference type="PANTHER" id="PTHR18934">
    <property type="entry name" value="ATP-DEPENDENT RNA HELICASE"/>
    <property type="match status" value="1"/>
</dbReference>
<evidence type="ECO:0000256" key="3">
    <source>
        <dbReference type="ARBA" id="ARBA00047984"/>
    </source>
</evidence>
<feature type="compositionally biased region" description="Polar residues" evidence="4">
    <location>
        <begin position="18"/>
        <end position="32"/>
    </location>
</feature>
<feature type="non-terminal residue" evidence="6">
    <location>
        <position position="253"/>
    </location>
</feature>
<comment type="caution">
    <text evidence="6">The sequence shown here is derived from an EMBL/GenBank/DDBJ whole genome shotgun (WGS) entry which is preliminary data.</text>
</comment>
<protein>
    <recommendedName>
        <fullName evidence="1">RNA helicase</fullName>
        <ecNumber evidence="1">3.6.4.13</ecNumber>
    </recommendedName>
</protein>
<name>A0A1Y2H647_9FUNG</name>
<proteinExistence type="predicted"/>
<dbReference type="GO" id="GO:0003723">
    <property type="term" value="F:RNA binding"/>
    <property type="evidence" value="ECO:0007669"/>
    <property type="project" value="TreeGrafter"/>
</dbReference>
<accession>A0A1Y2H647</accession>
<dbReference type="AlphaFoldDB" id="A0A1Y2H647"/>
<dbReference type="PANTHER" id="PTHR18934:SF145">
    <property type="entry name" value="ATP-DEPENDENT RNA HELICASE DHX57-RELATED"/>
    <property type="match status" value="1"/>
</dbReference>
<gene>
    <name evidence="6" type="ORF">BCR44DRAFT_1395569</name>
</gene>
<dbReference type="InterPro" id="IPR027417">
    <property type="entry name" value="P-loop_NTPase"/>
</dbReference>
<dbReference type="InterPro" id="IPR014001">
    <property type="entry name" value="Helicase_ATP-bd"/>
</dbReference>
<evidence type="ECO:0000313" key="6">
    <source>
        <dbReference type="EMBL" id="ORZ29494.1"/>
    </source>
</evidence>
<dbReference type="EMBL" id="MCFL01000164">
    <property type="protein sequence ID" value="ORZ29494.1"/>
    <property type="molecule type" value="Genomic_DNA"/>
</dbReference>
<dbReference type="OrthoDB" id="5600252at2759"/>
<dbReference type="InterPro" id="IPR011545">
    <property type="entry name" value="DEAD/DEAH_box_helicase_dom"/>
</dbReference>
<keyword evidence="2 6" id="KW-0378">Hydrolase</keyword>
<evidence type="ECO:0000256" key="4">
    <source>
        <dbReference type="SAM" id="MobiDB-lite"/>
    </source>
</evidence>
<dbReference type="EC" id="3.6.4.13" evidence="1"/>
<evidence type="ECO:0000256" key="2">
    <source>
        <dbReference type="ARBA" id="ARBA00022801"/>
    </source>
</evidence>
<dbReference type="CDD" id="cd17917">
    <property type="entry name" value="DEXHc_RHA-like"/>
    <property type="match status" value="1"/>
</dbReference>